<dbReference type="Gene3D" id="3.40.50.150">
    <property type="entry name" value="Vaccinia Virus protein VP39"/>
    <property type="match status" value="1"/>
</dbReference>
<evidence type="ECO:0000313" key="3">
    <source>
        <dbReference type="Proteomes" id="UP000305267"/>
    </source>
</evidence>
<dbReference type="SUPFAM" id="SSF53335">
    <property type="entry name" value="S-adenosyl-L-methionine-dependent methyltransferases"/>
    <property type="match status" value="1"/>
</dbReference>
<organism evidence="2 3">
    <name type="scientific">Methylobacterium terricola</name>
    <dbReference type="NCBI Taxonomy" id="2583531"/>
    <lineage>
        <taxon>Bacteria</taxon>
        <taxon>Pseudomonadati</taxon>
        <taxon>Pseudomonadota</taxon>
        <taxon>Alphaproteobacteria</taxon>
        <taxon>Hyphomicrobiales</taxon>
        <taxon>Methylobacteriaceae</taxon>
        <taxon>Methylobacterium</taxon>
    </lineage>
</organism>
<dbReference type="Proteomes" id="UP000305267">
    <property type="component" value="Unassembled WGS sequence"/>
</dbReference>
<evidence type="ECO:0000259" key="1">
    <source>
        <dbReference type="Pfam" id="PF05050"/>
    </source>
</evidence>
<dbReference type="InterPro" id="IPR052514">
    <property type="entry name" value="SAM-dependent_MTase"/>
</dbReference>
<reference evidence="2 3" key="1">
    <citation type="submission" date="2019-06" db="EMBL/GenBank/DDBJ databases">
        <title>Genome of Methylobacterium sp. 17Sr1-39.</title>
        <authorList>
            <person name="Seo T."/>
        </authorList>
    </citation>
    <scope>NUCLEOTIDE SEQUENCE [LARGE SCALE GENOMIC DNA]</scope>
    <source>
        <strain evidence="2 3">17Sr1-39</strain>
    </source>
</reference>
<keyword evidence="2" id="KW-0489">Methyltransferase</keyword>
<evidence type="ECO:0000313" key="2">
    <source>
        <dbReference type="EMBL" id="TNC11465.1"/>
    </source>
</evidence>
<dbReference type="GO" id="GO:0008168">
    <property type="term" value="F:methyltransferase activity"/>
    <property type="evidence" value="ECO:0007669"/>
    <property type="project" value="UniProtKB-KW"/>
</dbReference>
<dbReference type="EMBL" id="VDDA01000009">
    <property type="protein sequence ID" value="TNC11465.1"/>
    <property type="molecule type" value="Genomic_DNA"/>
</dbReference>
<dbReference type="InterPro" id="IPR006342">
    <property type="entry name" value="FkbM_mtfrase"/>
</dbReference>
<dbReference type="InterPro" id="IPR029063">
    <property type="entry name" value="SAM-dependent_MTases_sf"/>
</dbReference>
<keyword evidence="3" id="KW-1185">Reference proteome</keyword>
<feature type="domain" description="Methyltransferase FkbM" evidence="1">
    <location>
        <begin position="376"/>
        <end position="529"/>
    </location>
</feature>
<dbReference type="GO" id="GO:0032259">
    <property type="term" value="P:methylation"/>
    <property type="evidence" value="ECO:0007669"/>
    <property type="project" value="UniProtKB-KW"/>
</dbReference>
<gene>
    <name evidence="2" type="ORF">FF100_20335</name>
</gene>
<accession>A0A5C4LEV2</accession>
<proteinExistence type="predicted"/>
<dbReference type="NCBIfam" id="TIGR01444">
    <property type="entry name" value="fkbM_fam"/>
    <property type="match status" value="1"/>
</dbReference>
<sequence>MTSIIAIRTNRWSQDLEDWVYKLKNSSSRIVLIVADETNGNVNVPPDITKIIIDHEFNTRNGLYITERIFWRCGDYFLIAAYKAFQNADFFWLLDDDTRINSENLDVFFSKFESSGYDFLAAEFQTCGDYWSWTQTVKWYTDNVYSCFFPITFYSSKAADTIYKNRKQLTEVMNARNISPDMWPNDEAFTASAVVQAGLKAADFNQIQQNCILKENFHFGDMPMAEQEFKKILPNEQVYHPVLSGLAYYKKLLQSSEQIFRSLPKADDINNIFERIFSNIDKNEFPDEHAYLMQRRDLELKARQEGFFQGTAECVQTGHIYKISFQVGNSNNAEVLFFVDNPLDYIEAYATRGSFYEKECLLMIKDLLPSGGSFLDVGAYNGNHSVYVGFALTAKNIFVCEANPHMAKVCATNMCLNRLHDKADLRGLGVALSNARGKAKIHAPSGNAGSAALHSFNANNSDIPVMRGDELYKDCAIDVMKIDVGDCIIDVLHGFSGILATSKPAIIAQYTDNHHNEILEFLSQFGYKVLNSTSPYHGQKISAYST</sequence>
<comment type="caution">
    <text evidence="2">The sequence shown here is derived from an EMBL/GenBank/DDBJ whole genome shotgun (WGS) entry which is preliminary data.</text>
</comment>
<dbReference type="AlphaFoldDB" id="A0A5C4LEV2"/>
<dbReference type="Pfam" id="PF05050">
    <property type="entry name" value="Methyltransf_21"/>
    <property type="match status" value="1"/>
</dbReference>
<dbReference type="OrthoDB" id="8448143at2"/>
<dbReference type="PANTHER" id="PTHR34203:SF15">
    <property type="entry name" value="SLL1173 PROTEIN"/>
    <property type="match status" value="1"/>
</dbReference>
<keyword evidence="2" id="KW-0808">Transferase</keyword>
<dbReference type="PANTHER" id="PTHR34203">
    <property type="entry name" value="METHYLTRANSFERASE, FKBM FAMILY PROTEIN"/>
    <property type="match status" value="1"/>
</dbReference>
<name>A0A5C4LEV2_9HYPH</name>
<protein>
    <submittedName>
        <fullName evidence="2">FkbM family methyltransferase</fullName>
    </submittedName>
</protein>